<dbReference type="RefSeq" id="WP_151875736.1">
    <property type="nucleotide sequence ID" value="NZ_WCTY01000025.1"/>
</dbReference>
<organism evidence="8 9">
    <name type="scientific">Bacteroides uniformis</name>
    <dbReference type="NCBI Taxonomy" id="820"/>
    <lineage>
        <taxon>Bacteria</taxon>
        <taxon>Pseudomonadati</taxon>
        <taxon>Bacteroidota</taxon>
        <taxon>Bacteroidia</taxon>
        <taxon>Bacteroidales</taxon>
        <taxon>Bacteroidaceae</taxon>
        <taxon>Bacteroides</taxon>
    </lineage>
</organism>
<accession>A0A7J5GZ67</accession>
<evidence type="ECO:0000259" key="7">
    <source>
        <dbReference type="Pfam" id="PF06321"/>
    </source>
</evidence>
<dbReference type="InterPro" id="IPR029141">
    <property type="entry name" value="FimA_N"/>
</dbReference>
<evidence type="ECO:0000256" key="6">
    <source>
        <dbReference type="SAM" id="SignalP"/>
    </source>
</evidence>
<evidence type="ECO:0000313" key="8">
    <source>
        <dbReference type="EMBL" id="KAB4182419.1"/>
    </source>
</evidence>
<evidence type="ECO:0000256" key="4">
    <source>
        <dbReference type="ARBA" id="ARBA00023263"/>
    </source>
</evidence>
<feature type="region of interest" description="Disordered" evidence="5">
    <location>
        <begin position="96"/>
        <end position="118"/>
    </location>
</feature>
<dbReference type="Proteomes" id="UP000487221">
    <property type="component" value="Unassembled WGS sequence"/>
</dbReference>
<protein>
    <submittedName>
        <fullName evidence="8">DUF4906 domain-containing protein</fullName>
    </submittedName>
</protein>
<evidence type="ECO:0000256" key="2">
    <source>
        <dbReference type="ARBA" id="ARBA00006011"/>
    </source>
</evidence>
<dbReference type="PROSITE" id="PS51257">
    <property type="entry name" value="PROKAR_LIPOPROTEIN"/>
    <property type="match status" value="1"/>
</dbReference>
<keyword evidence="3 6" id="KW-0732">Signal</keyword>
<feature type="domain" description="Major fimbrial subunit protein N-terminal" evidence="7">
    <location>
        <begin position="55"/>
        <end position="191"/>
    </location>
</feature>
<feature type="region of interest" description="Disordered" evidence="5">
    <location>
        <begin position="340"/>
        <end position="363"/>
    </location>
</feature>
<dbReference type="AlphaFoldDB" id="A0A7J5GZ67"/>
<name>A0A7J5GZ67_BACUN</name>
<gene>
    <name evidence="8" type="ORF">GAQ44_13775</name>
</gene>
<evidence type="ECO:0000313" key="9">
    <source>
        <dbReference type="Proteomes" id="UP000487221"/>
    </source>
</evidence>
<sequence length="1096" mass="124948">MKRNFLTYILLCILLLGSAACQDDPLYNGGEIGEGESLVSATVKFKPLTPALNGNTRTAGNVIKNINNLCVLLYNEKGELLKTYPLTEGTDEGQYQLEDKDRPDNNPDSNLPPAEAQTPHADFKLKIPYGRYQIYAVANMEDLLTNEEYSEAIKTANGLKSISLQWDKDKVANNNQMFGYFTVTGSVQNDEVAVINRASTKLHAWIRRAASKVTIAYDGSDLHENVFIYLKSVTIKDIPTECYLGKKSTINMNPKDDIEDYGDLMTEGESITYAEGTNYDEHWPARVTKGKPYYYYIDNAQKGASVLKAEYDSKRAEYAKLAHGETNEALFFYENMQGEGKDKRQDADGDKELDAPGLPDDETYINKDDKPYGTYIEVKAYYISNADGRVGSGDIIYRFMLGKDVYKDYNAERNHHYKLTLKFNKYANDVDWHIEYEEKKPGIEVPNPYYISYLYNRTMDLPMKINTGGGKLVSLEANILTNNWGPRDAYTGNPDQLDYAYWYDYDVTSRKDYTGQNKENPNQPWNGFLSLRKTKYKILTNVQSESNDKATFYVTDNKQYYDEHKIGTRTYLEDSQEIGNDDKDGKFRIEPNEAEQTINVAIPFYTRAKQMIITTGYTGNNPYVAYQRQATVEIKAILEMPGERENEILVDTVEILQVRRLVNPKGIYRKHNNNSSFHVKLLRLPRENDTQFVEFTSEGPWKAEIVEGSTSGFVNLNGSTLVEGNTGTPIDFMVNFEGNCSENQNRYAIIRVHYHNYTCQHLIFVRQGDAPDALLEGGTRWHAHNLVTASSETESPLDEGSLFKLGNMTHPIAASNQVNQRVPWINVKPGDFPDYQEAEKDKFPILKIVGQEEEMNWGDIPTINSSQNNANCQIQPNQSMWNLEYNRGHNDGTKYVGKFALSGARIAEFNDFYALFDSDEIEQGYGVLYGNEATETATDIQQAYRYRAGIDTDGYGMRGCFVYNKNTCKNLFFPIGASGYGHRKRADLHEGSSWDYHSFGILRYSSDRYTTYPENGKLSGEKLSLKPLFYDLYMRPGAIYWLDKEATMEDGTTIGWDINYFTFDFNHISRGKLSLNVYNNDACFIRCVEDENTTTR</sequence>
<dbReference type="GO" id="GO:0009289">
    <property type="term" value="C:pilus"/>
    <property type="evidence" value="ECO:0007669"/>
    <property type="project" value="UniProtKB-SubCell"/>
</dbReference>
<dbReference type="EMBL" id="WCTY01000025">
    <property type="protein sequence ID" value="KAB4182419.1"/>
    <property type="molecule type" value="Genomic_DNA"/>
</dbReference>
<evidence type="ECO:0000256" key="3">
    <source>
        <dbReference type="ARBA" id="ARBA00022729"/>
    </source>
</evidence>
<evidence type="ECO:0000256" key="5">
    <source>
        <dbReference type="SAM" id="MobiDB-lite"/>
    </source>
</evidence>
<proteinExistence type="inferred from homology"/>
<comment type="caution">
    <text evidence="8">The sequence shown here is derived from an EMBL/GenBank/DDBJ whole genome shotgun (WGS) entry which is preliminary data.</text>
</comment>
<feature type="chain" id="PRO_5029506525" evidence="6">
    <location>
        <begin position="23"/>
        <end position="1096"/>
    </location>
</feature>
<reference evidence="8 9" key="1">
    <citation type="journal article" date="2019" name="Nat. Med.">
        <title>A library of human gut bacterial isolates paired with longitudinal multiomics data enables mechanistic microbiome research.</title>
        <authorList>
            <person name="Poyet M."/>
            <person name="Groussin M."/>
            <person name="Gibbons S.M."/>
            <person name="Avila-Pacheco J."/>
            <person name="Jiang X."/>
            <person name="Kearney S.M."/>
            <person name="Perrotta A.R."/>
            <person name="Berdy B."/>
            <person name="Zhao S."/>
            <person name="Lieberman T.D."/>
            <person name="Swanson P.K."/>
            <person name="Smith M."/>
            <person name="Roesemann S."/>
            <person name="Alexander J.E."/>
            <person name="Rich S.A."/>
            <person name="Livny J."/>
            <person name="Vlamakis H."/>
            <person name="Clish C."/>
            <person name="Bullock K."/>
            <person name="Deik A."/>
            <person name="Scott J."/>
            <person name="Pierce K.A."/>
            <person name="Xavier R.J."/>
            <person name="Alm E.J."/>
        </authorList>
    </citation>
    <scope>NUCLEOTIDE SEQUENCE [LARGE SCALE GENOMIC DNA]</scope>
    <source>
        <strain evidence="8 9">BIOML-A19</strain>
    </source>
</reference>
<feature type="compositionally biased region" description="Basic and acidic residues" evidence="5">
    <location>
        <begin position="340"/>
        <end position="354"/>
    </location>
</feature>
<feature type="signal peptide" evidence="6">
    <location>
        <begin position="1"/>
        <end position="22"/>
    </location>
</feature>
<evidence type="ECO:0000256" key="1">
    <source>
        <dbReference type="ARBA" id="ARBA00004561"/>
    </source>
</evidence>
<comment type="similarity">
    <text evidence="2">Belongs to the bacteroidetes fimbrillin superfamily. FimA/Mfa1 family.</text>
</comment>
<dbReference type="Pfam" id="PF06321">
    <property type="entry name" value="P_gingi_FimA"/>
    <property type="match status" value="1"/>
</dbReference>
<comment type="subcellular location">
    <subcellularLocation>
        <location evidence="1">Fimbrium</location>
    </subcellularLocation>
</comment>
<keyword evidence="4" id="KW-0281">Fimbrium</keyword>